<sequence length="148" mass="16865">MPIFFSSHPPTSCSPSPPNLQPPQYPTSYTRIVLLCFGSSWPDRPHGRCQGRQSIVLLHSCAPSTPTPSDTLCRSRSRRPPSPRSPFEHTGCNLTWRRHPHCLTPPTDTEWRIKVFDEMPNHTNNANLVLHGGINEWRVGSRQGRRHR</sequence>
<dbReference type="Gramene" id="TuG1812G0500002083.01.T01">
    <property type="protein sequence ID" value="TuG1812G0500002083.01.T01"/>
    <property type="gene ID" value="TuG1812G0500002083.01"/>
</dbReference>
<organism evidence="2 3">
    <name type="scientific">Triticum urartu</name>
    <name type="common">Red wild einkorn</name>
    <name type="synonym">Crithodium urartu</name>
    <dbReference type="NCBI Taxonomy" id="4572"/>
    <lineage>
        <taxon>Eukaryota</taxon>
        <taxon>Viridiplantae</taxon>
        <taxon>Streptophyta</taxon>
        <taxon>Embryophyta</taxon>
        <taxon>Tracheophyta</taxon>
        <taxon>Spermatophyta</taxon>
        <taxon>Magnoliopsida</taxon>
        <taxon>Liliopsida</taxon>
        <taxon>Poales</taxon>
        <taxon>Poaceae</taxon>
        <taxon>BOP clade</taxon>
        <taxon>Pooideae</taxon>
        <taxon>Triticodae</taxon>
        <taxon>Triticeae</taxon>
        <taxon>Triticinae</taxon>
        <taxon>Triticum</taxon>
    </lineage>
</organism>
<dbReference type="EnsemblPlants" id="TuG1812G0500002083.01.T01">
    <property type="protein sequence ID" value="TuG1812G0500002083.01.T01"/>
    <property type="gene ID" value="TuG1812G0500002083.01"/>
</dbReference>
<dbReference type="AlphaFoldDB" id="A0A8R7UIA5"/>
<evidence type="ECO:0000313" key="3">
    <source>
        <dbReference type="Proteomes" id="UP000015106"/>
    </source>
</evidence>
<reference evidence="3" key="1">
    <citation type="journal article" date="2013" name="Nature">
        <title>Draft genome of the wheat A-genome progenitor Triticum urartu.</title>
        <authorList>
            <person name="Ling H.Q."/>
            <person name="Zhao S."/>
            <person name="Liu D."/>
            <person name="Wang J."/>
            <person name="Sun H."/>
            <person name="Zhang C."/>
            <person name="Fan H."/>
            <person name="Li D."/>
            <person name="Dong L."/>
            <person name="Tao Y."/>
            <person name="Gao C."/>
            <person name="Wu H."/>
            <person name="Li Y."/>
            <person name="Cui Y."/>
            <person name="Guo X."/>
            <person name="Zheng S."/>
            <person name="Wang B."/>
            <person name="Yu K."/>
            <person name="Liang Q."/>
            <person name="Yang W."/>
            <person name="Lou X."/>
            <person name="Chen J."/>
            <person name="Feng M."/>
            <person name="Jian J."/>
            <person name="Zhang X."/>
            <person name="Luo G."/>
            <person name="Jiang Y."/>
            <person name="Liu J."/>
            <person name="Wang Z."/>
            <person name="Sha Y."/>
            <person name="Zhang B."/>
            <person name="Wu H."/>
            <person name="Tang D."/>
            <person name="Shen Q."/>
            <person name="Xue P."/>
            <person name="Zou S."/>
            <person name="Wang X."/>
            <person name="Liu X."/>
            <person name="Wang F."/>
            <person name="Yang Y."/>
            <person name="An X."/>
            <person name="Dong Z."/>
            <person name="Zhang K."/>
            <person name="Zhang X."/>
            <person name="Luo M.C."/>
            <person name="Dvorak J."/>
            <person name="Tong Y."/>
            <person name="Wang J."/>
            <person name="Yang H."/>
            <person name="Li Z."/>
            <person name="Wang D."/>
            <person name="Zhang A."/>
            <person name="Wang J."/>
        </authorList>
    </citation>
    <scope>NUCLEOTIDE SEQUENCE</scope>
    <source>
        <strain evidence="3">cv. G1812</strain>
    </source>
</reference>
<evidence type="ECO:0000256" key="1">
    <source>
        <dbReference type="SAM" id="MobiDB-lite"/>
    </source>
</evidence>
<name>A0A8R7UIA5_TRIUA</name>
<keyword evidence="3" id="KW-1185">Reference proteome</keyword>
<accession>A0A8R7UIA5</accession>
<feature type="region of interest" description="Disordered" evidence="1">
    <location>
        <begin position="64"/>
        <end position="90"/>
    </location>
</feature>
<proteinExistence type="predicted"/>
<evidence type="ECO:0000313" key="2">
    <source>
        <dbReference type="EnsemblPlants" id="TuG1812G0500002083.01.T01"/>
    </source>
</evidence>
<reference evidence="2" key="2">
    <citation type="submission" date="2018-03" db="EMBL/GenBank/DDBJ databases">
        <title>The Triticum urartu genome reveals the dynamic nature of wheat genome evolution.</title>
        <authorList>
            <person name="Ling H."/>
            <person name="Ma B."/>
            <person name="Shi X."/>
            <person name="Liu H."/>
            <person name="Dong L."/>
            <person name="Sun H."/>
            <person name="Cao Y."/>
            <person name="Gao Q."/>
            <person name="Zheng S."/>
            <person name="Li Y."/>
            <person name="Yu Y."/>
            <person name="Du H."/>
            <person name="Qi M."/>
            <person name="Li Y."/>
            <person name="Yu H."/>
            <person name="Cui Y."/>
            <person name="Wang N."/>
            <person name="Chen C."/>
            <person name="Wu H."/>
            <person name="Zhao Y."/>
            <person name="Zhang J."/>
            <person name="Li Y."/>
            <person name="Zhou W."/>
            <person name="Zhang B."/>
            <person name="Hu W."/>
            <person name="Eijk M."/>
            <person name="Tang J."/>
            <person name="Witsenboer H."/>
            <person name="Zhao S."/>
            <person name="Li Z."/>
            <person name="Zhang A."/>
            <person name="Wang D."/>
            <person name="Liang C."/>
        </authorList>
    </citation>
    <scope>NUCLEOTIDE SEQUENCE [LARGE SCALE GENOMIC DNA]</scope>
    <source>
        <strain evidence="2">cv. G1812</strain>
    </source>
</reference>
<protein>
    <submittedName>
        <fullName evidence="2">Uncharacterized protein</fullName>
    </submittedName>
</protein>
<reference evidence="2" key="3">
    <citation type="submission" date="2022-06" db="UniProtKB">
        <authorList>
            <consortium name="EnsemblPlants"/>
        </authorList>
    </citation>
    <scope>IDENTIFICATION</scope>
</reference>
<dbReference type="Proteomes" id="UP000015106">
    <property type="component" value="Chromosome 5"/>
</dbReference>
<feature type="compositionally biased region" description="Low complexity" evidence="1">
    <location>
        <begin position="1"/>
        <end position="14"/>
    </location>
</feature>
<feature type="region of interest" description="Disordered" evidence="1">
    <location>
        <begin position="1"/>
        <end position="21"/>
    </location>
</feature>